<organism evidence="2 3">
    <name type="scientific">Myotis myotis</name>
    <name type="common">Greater mouse-eared bat</name>
    <name type="synonym">Vespertilio myotis</name>
    <dbReference type="NCBI Taxonomy" id="51298"/>
    <lineage>
        <taxon>Eukaryota</taxon>
        <taxon>Metazoa</taxon>
        <taxon>Chordata</taxon>
        <taxon>Craniata</taxon>
        <taxon>Vertebrata</taxon>
        <taxon>Euteleostomi</taxon>
        <taxon>Mammalia</taxon>
        <taxon>Eutheria</taxon>
        <taxon>Laurasiatheria</taxon>
        <taxon>Chiroptera</taxon>
        <taxon>Yangochiroptera</taxon>
        <taxon>Vespertilionidae</taxon>
        <taxon>Myotis</taxon>
    </lineage>
</organism>
<keyword evidence="3" id="KW-1185">Reference proteome</keyword>
<accession>A0A7J7UCU6</accession>
<evidence type="ECO:0000313" key="2">
    <source>
        <dbReference type="EMBL" id="KAF6310658.1"/>
    </source>
</evidence>
<sequence>MQINHHSATKMVVPIATSWRRPIRSALPKSPSPGGWSLREGCVSSLVECLLCHRGDEASVPPQPWRASGQQAWSGRGLGGCLCCHPSDEASIPCPEGLRSGRMQNACIIAGWAERHPPTPPPPHARLSCTGPLVLSNKRETCKLTVPPAMPTSHAHQPIRATMQINPTKMAAGGHRAGVSRRLGLPQRWRKPNFLLALAGCGPCSRLQSFNYRRPINPRYLLPAALASAHRGAEKRKKRKKGGAGSLGH</sequence>
<comment type="caution">
    <text evidence="2">The sequence shown here is derived from an EMBL/GenBank/DDBJ whole genome shotgun (WGS) entry which is preliminary data.</text>
</comment>
<evidence type="ECO:0000256" key="1">
    <source>
        <dbReference type="SAM" id="MobiDB-lite"/>
    </source>
</evidence>
<feature type="region of interest" description="Disordered" evidence="1">
    <location>
        <begin position="228"/>
        <end position="249"/>
    </location>
</feature>
<proteinExistence type="predicted"/>
<feature type="compositionally biased region" description="Basic residues" evidence="1">
    <location>
        <begin position="233"/>
        <end position="242"/>
    </location>
</feature>
<gene>
    <name evidence="2" type="ORF">mMyoMyo1_008722</name>
</gene>
<dbReference type="AlphaFoldDB" id="A0A7J7UCU6"/>
<dbReference type="Proteomes" id="UP000527355">
    <property type="component" value="Unassembled WGS sequence"/>
</dbReference>
<name>A0A7J7UCU6_MYOMY</name>
<protein>
    <submittedName>
        <fullName evidence="2">Uncharacterized protein</fullName>
    </submittedName>
</protein>
<evidence type="ECO:0000313" key="3">
    <source>
        <dbReference type="Proteomes" id="UP000527355"/>
    </source>
</evidence>
<reference evidence="2 3" key="1">
    <citation type="journal article" date="2020" name="Nature">
        <title>Six reference-quality genomes reveal evolution of bat adaptations.</title>
        <authorList>
            <person name="Jebb D."/>
            <person name="Huang Z."/>
            <person name="Pippel M."/>
            <person name="Hughes G.M."/>
            <person name="Lavrichenko K."/>
            <person name="Devanna P."/>
            <person name="Winkler S."/>
            <person name="Jermiin L.S."/>
            <person name="Skirmuntt E.C."/>
            <person name="Katzourakis A."/>
            <person name="Burkitt-Gray L."/>
            <person name="Ray D.A."/>
            <person name="Sullivan K.A.M."/>
            <person name="Roscito J.G."/>
            <person name="Kirilenko B.M."/>
            <person name="Davalos L.M."/>
            <person name="Corthals A.P."/>
            <person name="Power M.L."/>
            <person name="Jones G."/>
            <person name="Ransome R.D."/>
            <person name="Dechmann D.K.N."/>
            <person name="Locatelli A.G."/>
            <person name="Puechmaille S.J."/>
            <person name="Fedrigo O."/>
            <person name="Jarvis E.D."/>
            <person name="Hiller M."/>
            <person name="Vernes S.C."/>
            <person name="Myers E.W."/>
            <person name="Teeling E.C."/>
        </authorList>
    </citation>
    <scope>NUCLEOTIDE SEQUENCE [LARGE SCALE GENOMIC DNA]</scope>
    <source>
        <strain evidence="2">MMyoMyo1</strain>
        <tissue evidence="2">Flight muscle</tissue>
    </source>
</reference>
<dbReference type="EMBL" id="JABWUV010000013">
    <property type="protein sequence ID" value="KAF6310658.1"/>
    <property type="molecule type" value="Genomic_DNA"/>
</dbReference>